<proteinExistence type="predicted"/>
<gene>
    <name evidence="1" type="ORF">DPMN_158755</name>
</gene>
<comment type="caution">
    <text evidence="1">The sequence shown here is derived from an EMBL/GenBank/DDBJ whole genome shotgun (WGS) entry which is preliminary data.</text>
</comment>
<organism evidence="1 2">
    <name type="scientific">Dreissena polymorpha</name>
    <name type="common">Zebra mussel</name>
    <name type="synonym">Mytilus polymorpha</name>
    <dbReference type="NCBI Taxonomy" id="45954"/>
    <lineage>
        <taxon>Eukaryota</taxon>
        <taxon>Metazoa</taxon>
        <taxon>Spiralia</taxon>
        <taxon>Lophotrochozoa</taxon>
        <taxon>Mollusca</taxon>
        <taxon>Bivalvia</taxon>
        <taxon>Autobranchia</taxon>
        <taxon>Heteroconchia</taxon>
        <taxon>Euheterodonta</taxon>
        <taxon>Imparidentia</taxon>
        <taxon>Neoheterodontei</taxon>
        <taxon>Myida</taxon>
        <taxon>Dreissenoidea</taxon>
        <taxon>Dreissenidae</taxon>
        <taxon>Dreissena</taxon>
    </lineage>
</organism>
<protein>
    <submittedName>
        <fullName evidence="1">Uncharacterized protein</fullName>
    </submittedName>
</protein>
<keyword evidence="2" id="KW-1185">Reference proteome</keyword>
<evidence type="ECO:0000313" key="1">
    <source>
        <dbReference type="EMBL" id="KAH3780930.1"/>
    </source>
</evidence>
<dbReference type="AlphaFoldDB" id="A0A9D4EMX6"/>
<reference evidence="1" key="1">
    <citation type="journal article" date="2019" name="bioRxiv">
        <title>The Genome of the Zebra Mussel, Dreissena polymorpha: A Resource for Invasive Species Research.</title>
        <authorList>
            <person name="McCartney M.A."/>
            <person name="Auch B."/>
            <person name="Kono T."/>
            <person name="Mallez S."/>
            <person name="Zhang Y."/>
            <person name="Obille A."/>
            <person name="Becker A."/>
            <person name="Abrahante J.E."/>
            <person name="Garbe J."/>
            <person name="Badalamenti J.P."/>
            <person name="Herman A."/>
            <person name="Mangelson H."/>
            <person name="Liachko I."/>
            <person name="Sullivan S."/>
            <person name="Sone E.D."/>
            <person name="Koren S."/>
            <person name="Silverstein K.A.T."/>
            <person name="Beckman K.B."/>
            <person name="Gohl D.M."/>
        </authorList>
    </citation>
    <scope>NUCLEOTIDE SEQUENCE</scope>
    <source>
        <strain evidence="1">Duluth1</strain>
        <tissue evidence="1">Whole animal</tissue>
    </source>
</reference>
<sequence length="143" mass="15866">MPVDELIELGQGEDHQRVRLVGGIGIFCDPNTFPSPQDMSGLPTNVGVVVGLHPKHSTMSNDRINNALNRVRNMQLADEKSNDDIHAKLNLLFSEFKNMKEEIPLSALSAQEEVTNLRRKGTLHGVAKEAEYNSSSMRTLQTI</sequence>
<dbReference type="EMBL" id="JAIWYP010000008">
    <property type="protein sequence ID" value="KAH3780930.1"/>
    <property type="molecule type" value="Genomic_DNA"/>
</dbReference>
<accession>A0A9D4EMX6</accession>
<evidence type="ECO:0000313" key="2">
    <source>
        <dbReference type="Proteomes" id="UP000828390"/>
    </source>
</evidence>
<name>A0A9D4EMX6_DREPO</name>
<dbReference type="Proteomes" id="UP000828390">
    <property type="component" value="Unassembled WGS sequence"/>
</dbReference>
<reference evidence="1" key="2">
    <citation type="submission" date="2020-11" db="EMBL/GenBank/DDBJ databases">
        <authorList>
            <person name="McCartney M.A."/>
            <person name="Auch B."/>
            <person name="Kono T."/>
            <person name="Mallez S."/>
            <person name="Becker A."/>
            <person name="Gohl D.M."/>
            <person name="Silverstein K.A.T."/>
            <person name="Koren S."/>
            <person name="Bechman K.B."/>
            <person name="Herman A."/>
            <person name="Abrahante J.E."/>
            <person name="Garbe J."/>
        </authorList>
    </citation>
    <scope>NUCLEOTIDE SEQUENCE</scope>
    <source>
        <strain evidence="1">Duluth1</strain>
        <tissue evidence="1">Whole animal</tissue>
    </source>
</reference>